<accession>A0AC35FI20</accession>
<dbReference type="Proteomes" id="UP000887580">
    <property type="component" value="Unplaced"/>
</dbReference>
<dbReference type="WBParaSite" id="PS1159_v2.g17085.t1">
    <property type="protein sequence ID" value="PS1159_v2.g17085.t1"/>
    <property type="gene ID" value="PS1159_v2.g17085"/>
</dbReference>
<organism evidence="1 2">
    <name type="scientific">Panagrolaimus sp. PS1159</name>
    <dbReference type="NCBI Taxonomy" id="55785"/>
    <lineage>
        <taxon>Eukaryota</taxon>
        <taxon>Metazoa</taxon>
        <taxon>Ecdysozoa</taxon>
        <taxon>Nematoda</taxon>
        <taxon>Chromadorea</taxon>
        <taxon>Rhabditida</taxon>
        <taxon>Tylenchina</taxon>
        <taxon>Panagrolaimomorpha</taxon>
        <taxon>Panagrolaimoidea</taxon>
        <taxon>Panagrolaimidae</taxon>
        <taxon>Panagrolaimus</taxon>
    </lineage>
</organism>
<name>A0AC35FI20_9BILA</name>
<evidence type="ECO:0000313" key="1">
    <source>
        <dbReference type="Proteomes" id="UP000887580"/>
    </source>
</evidence>
<sequence length="350" mass="38033">MATKSDKYSFIKQSFTASENRDYNLNLNQSEKCPVLIPVQSYSKPNNEKEKLQSWKKSSKISTFTTLDEDNDDFKKRWKNEKFLKTTNKSTLSLHIAAYENTNKAFTQSFADACKSQNPFEFPRQQNGGNKPEVAQFKPSQQLIGAAAAATPALTDNKAGTTTAEKTEDQKFDIVSEPQPADENVALPNPATQSTYQRVEKGTRTALLYWDGWLSAQDARLHEEDPSYFGRSSQAPPDSTTTSTTSSTSNSAALPLKQPIKRNTNLKKNWTYGKNGEVVYIATGFVGMFDKQPAGTASAYSAVGGAATAAGGGSNTGSSYGALNLSNYGGKPSPLPKHSGPSVGTTWDLK</sequence>
<proteinExistence type="predicted"/>
<reference evidence="2" key="1">
    <citation type="submission" date="2022-11" db="UniProtKB">
        <authorList>
            <consortium name="WormBaseParasite"/>
        </authorList>
    </citation>
    <scope>IDENTIFICATION</scope>
</reference>
<evidence type="ECO:0000313" key="2">
    <source>
        <dbReference type="WBParaSite" id="PS1159_v2.g17085.t1"/>
    </source>
</evidence>
<protein>
    <submittedName>
        <fullName evidence="2">Uncharacterized protein</fullName>
    </submittedName>
</protein>